<dbReference type="KEGG" id="clup:CLUP02_04095"/>
<feature type="region of interest" description="Disordered" evidence="1">
    <location>
        <begin position="80"/>
        <end position="99"/>
    </location>
</feature>
<accession>A0A9Q8SK59</accession>
<dbReference type="GeneID" id="73338122"/>
<evidence type="ECO:0000313" key="2">
    <source>
        <dbReference type="EMBL" id="UQC78618.1"/>
    </source>
</evidence>
<evidence type="ECO:0000256" key="1">
    <source>
        <dbReference type="SAM" id="MobiDB-lite"/>
    </source>
</evidence>
<dbReference type="RefSeq" id="XP_049140255.1">
    <property type="nucleotide sequence ID" value="XM_049283112.1"/>
</dbReference>
<dbReference type="EMBL" id="CP019474">
    <property type="protein sequence ID" value="UQC78618.1"/>
    <property type="molecule type" value="Genomic_DNA"/>
</dbReference>
<dbReference type="AlphaFoldDB" id="A0A9Q8SK59"/>
<name>A0A9Q8SK59_9PEZI</name>
<proteinExistence type="predicted"/>
<feature type="compositionally biased region" description="Basic and acidic residues" evidence="1">
    <location>
        <begin position="47"/>
        <end position="57"/>
    </location>
</feature>
<sequence>MAHWAGQWTGTSWNSIPCLHQQRQHPHSHTLSLTHTHTRGHKRASRRMLEAGRRTETDQTSPLGSLQACKSTYSPWIDAGAGASTPARRQHLTSRTSHAEETLKNTLGKQDGLLRDDVYCCSNNSSYSATLSSRGVGT</sequence>
<keyword evidence="3" id="KW-1185">Reference proteome</keyword>
<feature type="compositionally biased region" description="Polar residues" evidence="1">
    <location>
        <begin position="58"/>
        <end position="67"/>
    </location>
</feature>
<organism evidence="2 3">
    <name type="scientific">Colletotrichum lupini</name>
    <dbReference type="NCBI Taxonomy" id="145971"/>
    <lineage>
        <taxon>Eukaryota</taxon>
        <taxon>Fungi</taxon>
        <taxon>Dikarya</taxon>
        <taxon>Ascomycota</taxon>
        <taxon>Pezizomycotina</taxon>
        <taxon>Sordariomycetes</taxon>
        <taxon>Hypocreomycetidae</taxon>
        <taxon>Glomerellales</taxon>
        <taxon>Glomerellaceae</taxon>
        <taxon>Colletotrichum</taxon>
        <taxon>Colletotrichum acutatum species complex</taxon>
    </lineage>
</organism>
<feature type="compositionally biased region" description="Basic residues" evidence="1">
    <location>
        <begin position="36"/>
        <end position="46"/>
    </location>
</feature>
<evidence type="ECO:0000313" key="3">
    <source>
        <dbReference type="Proteomes" id="UP000830671"/>
    </source>
</evidence>
<dbReference type="Proteomes" id="UP000830671">
    <property type="component" value="Chromosome 2"/>
</dbReference>
<reference evidence="2" key="1">
    <citation type="journal article" date="2021" name="Mol. Plant Microbe Interact.">
        <title>Complete Genome Sequence of the Plant-Pathogenic Fungus Colletotrichum lupini.</title>
        <authorList>
            <person name="Baroncelli R."/>
            <person name="Pensec F."/>
            <person name="Da Lio D."/>
            <person name="Boufleur T."/>
            <person name="Vicente I."/>
            <person name="Sarrocco S."/>
            <person name="Picot A."/>
            <person name="Baraldi E."/>
            <person name="Sukno S."/>
            <person name="Thon M."/>
            <person name="Le Floch G."/>
        </authorList>
    </citation>
    <scope>NUCLEOTIDE SEQUENCE</scope>
    <source>
        <strain evidence="2">IMI 504893</strain>
    </source>
</reference>
<gene>
    <name evidence="2" type="ORF">CLUP02_04095</name>
</gene>
<protein>
    <submittedName>
        <fullName evidence="2">Uncharacterized protein</fullName>
    </submittedName>
</protein>
<feature type="region of interest" description="Disordered" evidence="1">
    <location>
        <begin position="20"/>
        <end position="67"/>
    </location>
</feature>